<organism evidence="1 2">
    <name type="scientific">Pseudoalteromonas byunsanensis</name>
    <dbReference type="NCBI Taxonomy" id="327939"/>
    <lineage>
        <taxon>Bacteria</taxon>
        <taxon>Pseudomonadati</taxon>
        <taxon>Pseudomonadota</taxon>
        <taxon>Gammaproteobacteria</taxon>
        <taxon>Alteromonadales</taxon>
        <taxon>Pseudoalteromonadaceae</taxon>
        <taxon>Pseudoalteromonas</taxon>
    </lineage>
</organism>
<evidence type="ECO:0000313" key="2">
    <source>
        <dbReference type="Proteomes" id="UP000180253"/>
    </source>
</evidence>
<gene>
    <name evidence="1" type="ORF">BIW53_02335</name>
</gene>
<reference evidence="1 2" key="1">
    <citation type="submission" date="2016-10" db="EMBL/GenBank/DDBJ databases">
        <title>Pseudoalteromonas amylolytica sp. nov., isolated from the surface seawater.</title>
        <authorList>
            <person name="Wu Y.-H."/>
            <person name="Cheng H."/>
            <person name="Jin X.-B."/>
            <person name="Wang C.-S."/>
            <person name="Xu X.-W."/>
        </authorList>
    </citation>
    <scope>NUCLEOTIDE SEQUENCE [LARGE SCALE GENOMIC DNA]</scope>
    <source>
        <strain evidence="1 2">JCM 12483</strain>
    </source>
</reference>
<sequence length="60" mass="6655">MLIKEEQDRIALHYIAGFLNSYGCNSLDDVDGALQHLIDTAKVTQSQYRNGQAEKATSVN</sequence>
<dbReference type="RefSeq" id="WP_070990214.1">
    <property type="nucleotide sequence ID" value="NZ_CBCSHD010000008.1"/>
</dbReference>
<dbReference type="EMBL" id="MNAN01000018">
    <property type="protein sequence ID" value="OHU97179.1"/>
    <property type="molecule type" value="Genomic_DNA"/>
</dbReference>
<dbReference type="AlphaFoldDB" id="A0A1S1NAS4"/>
<dbReference type="STRING" id="327939.BIW53_02335"/>
<keyword evidence="2" id="KW-1185">Reference proteome</keyword>
<evidence type="ECO:0000313" key="1">
    <source>
        <dbReference type="EMBL" id="OHU97179.1"/>
    </source>
</evidence>
<dbReference type="Proteomes" id="UP000180253">
    <property type="component" value="Unassembled WGS sequence"/>
</dbReference>
<accession>A0A1S1NAS4</accession>
<comment type="caution">
    <text evidence="1">The sequence shown here is derived from an EMBL/GenBank/DDBJ whole genome shotgun (WGS) entry which is preliminary data.</text>
</comment>
<proteinExistence type="predicted"/>
<dbReference type="OrthoDB" id="6638157at2"/>
<name>A0A1S1NAS4_9GAMM</name>
<protein>
    <submittedName>
        <fullName evidence="1">Uncharacterized protein</fullName>
    </submittedName>
</protein>